<gene>
    <name evidence="1" type="ORF">NADFUDRAFT_45486</name>
</gene>
<organism evidence="1 2">
    <name type="scientific">Nadsonia fulvescens var. elongata DSM 6958</name>
    <dbReference type="NCBI Taxonomy" id="857566"/>
    <lineage>
        <taxon>Eukaryota</taxon>
        <taxon>Fungi</taxon>
        <taxon>Dikarya</taxon>
        <taxon>Ascomycota</taxon>
        <taxon>Saccharomycotina</taxon>
        <taxon>Dipodascomycetes</taxon>
        <taxon>Dipodascales</taxon>
        <taxon>Dipodascales incertae sedis</taxon>
        <taxon>Nadsonia</taxon>
    </lineage>
</organism>
<dbReference type="Proteomes" id="UP000095009">
    <property type="component" value="Unassembled WGS sequence"/>
</dbReference>
<accession>A0A1E3PR09</accession>
<reference evidence="1 2" key="1">
    <citation type="journal article" date="2016" name="Proc. Natl. Acad. Sci. U.S.A.">
        <title>Comparative genomics of biotechnologically important yeasts.</title>
        <authorList>
            <person name="Riley R."/>
            <person name="Haridas S."/>
            <person name="Wolfe K.H."/>
            <person name="Lopes M.R."/>
            <person name="Hittinger C.T."/>
            <person name="Goeker M."/>
            <person name="Salamov A.A."/>
            <person name="Wisecaver J.H."/>
            <person name="Long T.M."/>
            <person name="Calvey C.H."/>
            <person name="Aerts A.L."/>
            <person name="Barry K.W."/>
            <person name="Choi C."/>
            <person name="Clum A."/>
            <person name="Coughlan A.Y."/>
            <person name="Deshpande S."/>
            <person name="Douglass A.P."/>
            <person name="Hanson S.J."/>
            <person name="Klenk H.-P."/>
            <person name="LaButti K.M."/>
            <person name="Lapidus A."/>
            <person name="Lindquist E.A."/>
            <person name="Lipzen A.M."/>
            <person name="Meier-Kolthoff J.P."/>
            <person name="Ohm R.A."/>
            <person name="Otillar R.P."/>
            <person name="Pangilinan J.L."/>
            <person name="Peng Y."/>
            <person name="Rokas A."/>
            <person name="Rosa C.A."/>
            <person name="Scheuner C."/>
            <person name="Sibirny A.A."/>
            <person name="Slot J.C."/>
            <person name="Stielow J.B."/>
            <person name="Sun H."/>
            <person name="Kurtzman C.P."/>
            <person name="Blackwell M."/>
            <person name="Grigoriev I.V."/>
            <person name="Jeffries T.W."/>
        </authorList>
    </citation>
    <scope>NUCLEOTIDE SEQUENCE [LARGE SCALE GENOMIC DNA]</scope>
    <source>
        <strain evidence="1 2">DSM 6958</strain>
    </source>
</reference>
<dbReference type="EMBL" id="KV454407">
    <property type="protein sequence ID" value="ODQ67362.1"/>
    <property type="molecule type" value="Genomic_DNA"/>
</dbReference>
<protein>
    <submittedName>
        <fullName evidence="1">Uncharacterized protein</fullName>
    </submittedName>
</protein>
<sequence length="116" mass="13408">MAPQFPGLASKDRDETTGSKLKLNCHFLAFLIERPQKPFLPNHQPHNKTGELFPRHYRSFEYLDLEAIALLNQLLGQITCSFQQTLSEQTFQQALLTLCDESGIPMRMKEWLMNVD</sequence>
<proteinExistence type="predicted"/>
<keyword evidence="2" id="KW-1185">Reference proteome</keyword>
<name>A0A1E3PR09_9ASCO</name>
<evidence type="ECO:0000313" key="1">
    <source>
        <dbReference type="EMBL" id="ODQ67362.1"/>
    </source>
</evidence>
<dbReference type="AlphaFoldDB" id="A0A1E3PR09"/>
<evidence type="ECO:0000313" key="2">
    <source>
        <dbReference type="Proteomes" id="UP000095009"/>
    </source>
</evidence>